<dbReference type="PANTHER" id="PTHR23148">
    <property type="entry name" value="SERINE/ARGININE REGULATED NUCLEAR MATRIX PROTEIN"/>
    <property type="match status" value="1"/>
</dbReference>
<dbReference type="GO" id="GO:0048024">
    <property type="term" value="P:regulation of mRNA splicing, via spliceosome"/>
    <property type="evidence" value="ECO:0000318"/>
    <property type="project" value="GO_Central"/>
</dbReference>
<dbReference type="AlphaFoldDB" id="A0A1Y1IIS3"/>
<feature type="compositionally biased region" description="Basic and acidic residues" evidence="2">
    <location>
        <begin position="436"/>
        <end position="445"/>
    </location>
</feature>
<dbReference type="Gene3D" id="1.20.1390.10">
    <property type="entry name" value="PWI domain"/>
    <property type="match status" value="1"/>
</dbReference>
<dbReference type="STRING" id="105231.A0A1Y1IIS3"/>
<proteinExistence type="predicted"/>
<evidence type="ECO:0000313" key="4">
    <source>
        <dbReference type="EMBL" id="GAQ90765.1"/>
    </source>
</evidence>
<dbReference type="InterPro" id="IPR002483">
    <property type="entry name" value="PWI_dom"/>
</dbReference>
<dbReference type="OMA" id="KICMDRV"/>
<name>A0A1Y1IIS3_KLENI</name>
<evidence type="ECO:0000256" key="1">
    <source>
        <dbReference type="ARBA" id="ARBA00022664"/>
    </source>
</evidence>
<feature type="compositionally biased region" description="Basic and acidic residues" evidence="2">
    <location>
        <begin position="344"/>
        <end position="356"/>
    </location>
</feature>
<feature type="domain" description="PWI" evidence="3">
    <location>
        <begin position="28"/>
        <end position="126"/>
    </location>
</feature>
<dbReference type="GO" id="GO:0006397">
    <property type="term" value="P:mRNA processing"/>
    <property type="evidence" value="ECO:0007669"/>
    <property type="project" value="UniProtKB-KW"/>
</dbReference>
<dbReference type="Proteomes" id="UP000054558">
    <property type="component" value="Unassembled WGS sequence"/>
</dbReference>
<gene>
    <name evidence="4" type="ORF">KFL_006820030</name>
</gene>
<protein>
    <submittedName>
        <fullName evidence="4">Serine/arginine repetitive matrix protein 1</fullName>
    </submittedName>
</protein>
<sequence length="546" mass="61441">MSGNFFRGTTAEQDTRFSNKEAKLLKSHKHFAQDLDKPVDISKVNMEVMMKWIVKRVTELLGMEDEVLCGFIEGLLQEKGLNGKKMQLSLTGFLEKNTARFMKELWELLLSAQANPSGIPQQFLDEKAAELRAKKAEEGRIKEEVQKKREAQDKEREREREERQKVRDERHAAETAQQSKLPPPPDNHRRSPAATNGARAVSSKPNGSPPYRARSRSPQSGSPARGHRRAPSPPRGYRRSPPPRRRTPPRYYRSPGRGRRSPSVEDDRGMGPRREARPWRGGDAGGRSRYDRSLSPSVRRLPRDRSRSTDRRPAPAAGREQRGVALPPPPPPLRRLPASSNTDRSSESPPPRRAELQARPGARSPPSQGRRRSPSLSPPPKGPVLPSGRAGRPELSRSPPVRGERLGRARSGSDDEQDRPRGAAKKSAEPESGEEGPERKRKAEMGRAASPGDSDERREAKRQRKEEKRKRKEERQRKREEKQKRRAERESRRAAREGADGAGRGGSESDEGGRGRGQERQKAVEEELRLKALESMRARAAKHGPD</sequence>
<dbReference type="OrthoDB" id="163257at2759"/>
<dbReference type="InterPro" id="IPR052225">
    <property type="entry name" value="Ser/Arg_repetitive_matrix"/>
</dbReference>
<organism evidence="4 5">
    <name type="scientific">Klebsormidium nitens</name>
    <name type="common">Green alga</name>
    <name type="synonym">Ulothrix nitens</name>
    <dbReference type="NCBI Taxonomy" id="105231"/>
    <lineage>
        <taxon>Eukaryota</taxon>
        <taxon>Viridiplantae</taxon>
        <taxon>Streptophyta</taxon>
        <taxon>Klebsormidiophyceae</taxon>
        <taxon>Klebsormidiales</taxon>
        <taxon>Klebsormidiaceae</taxon>
        <taxon>Klebsormidium</taxon>
    </lineage>
</organism>
<dbReference type="SUPFAM" id="SSF101233">
    <property type="entry name" value="PWI domain"/>
    <property type="match status" value="1"/>
</dbReference>
<reference evidence="4 5" key="1">
    <citation type="journal article" date="2014" name="Nat. Commun.">
        <title>Klebsormidium flaccidum genome reveals primary factors for plant terrestrial adaptation.</title>
        <authorList>
            <person name="Hori K."/>
            <person name="Maruyama F."/>
            <person name="Fujisawa T."/>
            <person name="Togashi T."/>
            <person name="Yamamoto N."/>
            <person name="Seo M."/>
            <person name="Sato S."/>
            <person name="Yamada T."/>
            <person name="Mori H."/>
            <person name="Tajima N."/>
            <person name="Moriyama T."/>
            <person name="Ikeuchi M."/>
            <person name="Watanabe M."/>
            <person name="Wada H."/>
            <person name="Kobayashi K."/>
            <person name="Saito M."/>
            <person name="Masuda T."/>
            <person name="Sasaki-Sekimoto Y."/>
            <person name="Mashiguchi K."/>
            <person name="Awai K."/>
            <person name="Shimojima M."/>
            <person name="Masuda S."/>
            <person name="Iwai M."/>
            <person name="Nobusawa T."/>
            <person name="Narise T."/>
            <person name="Kondo S."/>
            <person name="Saito H."/>
            <person name="Sato R."/>
            <person name="Murakawa M."/>
            <person name="Ihara Y."/>
            <person name="Oshima-Yamada Y."/>
            <person name="Ohtaka K."/>
            <person name="Satoh M."/>
            <person name="Sonobe K."/>
            <person name="Ishii M."/>
            <person name="Ohtani R."/>
            <person name="Kanamori-Sato M."/>
            <person name="Honoki R."/>
            <person name="Miyazaki D."/>
            <person name="Mochizuki H."/>
            <person name="Umetsu J."/>
            <person name="Higashi K."/>
            <person name="Shibata D."/>
            <person name="Kamiya Y."/>
            <person name="Sato N."/>
            <person name="Nakamura Y."/>
            <person name="Tabata S."/>
            <person name="Ida S."/>
            <person name="Kurokawa K."/>
            <person name="Ohta H."/>
        </authorList>
    </citation>
    <scope>NUCLEOTIDE SEQUENCE [LARGE SCALE GENOMIC DNA]</scope>
    <source>
        <strain evidence="4 5">NIES-2285</strain>
    </source>
</reference>
<dbReference type="GO" id="GO:0003723">
    <property type="term" value="F:RNA binding"/>
    <property type="evidence" value="ECO:0000318"/>
    <property type="project" value="GO_Central"/>
</dbReference>
<evidence type="ECO:0000313" key="5">
    <source>
        <dbReference type="Proteomes" id="UP000054558"/>
    </source>
</evidence>
<evidence type="ECO:0000259" key="3">
    <source>
        <dbReference type="PROSITE" id="PS51025"/>
    </source>
</evidence>
<dbReference type="InterPro" id="IPR036483">
    <property type="entry name" value="PWI_dom_sf"/>
</dbReference>
<accession>A0A1Y1IIS3</accession>
<dbReference type="GO" id="GO:0005681">
    <property type="term" value="C:spliceosomal complex"/>
    <property type="evidence" value="ECO:0000318"/>
    <property type="project" value="GO_Central"/>
</dbReference>
<feature type="compositionally biased region" description="Basic and acidic residues" evidence="2">
    <location>
        <begin position="402"/>
        <end position="429"/>
    </location>
</feature>
<feature type="compositionally biased region" description="Basic and acidic residues" evidence="2">
    <location>
        <begin position="301"/>
        <end position="313"/>
    </location>
</feature>
<feature type="compositionally biased region" description="Basic residues" evidence="2">
    <location>
        <begin position="225"/>
        <end position="248"/>
    </location>
</feature>
<dbReference type="PROSITE" id="PS51025">
    <property type="entry name" value="PWI"/>
    <property type="match status" value="1"/>
</dbReference>
<evidence type="ECO:0000256" key="2">
    <source>
        <dbReference type="SAM" id="MobiDB-lite"/>
    </source>
</evidence>
<feature type="compositionally biased region" description="Basic and acidic residues" evidence="2">
    <location>
        <begin position="262"/>
        <end position="292"/>
    </location>
</feature>
<feature type="region of interest" description="Disordered" evidence="2">
    <location>
        <begin position="135"/>
        <end position="546"/>
    </location>
</feature>
<feature type="compositionally biased region" description="Basic residues" evidence="2">
    <location>
        <begin position="460"/>
        <end position="472"/>
    </location>
</feature>
<feature type="compositionally biased region" description="Basic and acidic residues" evidence="2">
    <location>
        <begin position="511"/>
        <end position="546"/>
    </location>
</feature>
<dbReference type="Pfam" id="PF01480">
    <property type="entry name" value="PWI"/>
    <property type="match status" value="1"/>
</dbReference>
<feature type="compositionally biased region" description="Basic and acidic residues" evidence="2">
    <location>
        <begin position="135"/>
        <end position="173"/>
    </location>
</feature>
<feature type="compositionally biased region" description="Basic and acidic residues" evidence="2">
    <location>
        <begin position="473"/>
        <end position="499"/>
    </location>
</feature>
<dbReference type="EMBL" id="DF237631">
    <property type="protein sequence ID" value="GAQ90765.1"/>
    <property type="molecule type" value="Genomic_DNA"/>
</dbReference>
<feature type="compositionally biased region" description="Low complexity" evidence="2">
    <location>
        <begin position="359"/>
        <end position="368"/>
    </location>
</feature>
<dbReference type="SMART" id="SM00311">
    <property type="entry name" value="PWI"/>
    <property type="match status" value="1"/>
</dbReference>
<dbReference type="PANTHER" id="PTHR23148:SF0">
    <property type="entry name" value="SERINE_ARGININE REPETITIVE MATRIX PROTEIN 1"/>
    <property type="match status" value="1"/>
</dbReference>
<keyword evidence="1" id="KW-0507">mRNA processing</keyword>
<keyword evidence="5" id="KW-1185">Reference proteome</keyword>